<evidence type="ECO:0000256" key="2">
    <source>
        <dbReference type="ARBA" id="ARBA00022833"/>
    </source>
</evidence>
<comment type="caution">
    <text evidence="7">The sequence shown here is derived from an EMBL/GenBank/DDBJ whole genome shotgun (WGS) entry which is preliminary data.</text>
</comment>
<comment type="similarity">
    <text evidence="4">Belongs to the zinc-containing alcohol dehydrogenase family.</text>
</comment>
<dbReference type="Gene3D" id="3.90.180.10">
    <property type="entry name" value="Medium-chain alcohol dehydrogenases, catalytic domain"/>
    <property type="match status" value="1"/>
</dbReference>
<feature type="domain" description="Alcohol dehydrogenase-like C-terminal" evidence="5">
    <location>
        <begin position="200"/>
        <end position="328"/>
    </location>
</feature>
<dbReference type="Pfam" id="PF00107">
    <property type="entry name" value="ADH_zinc_N"/>
    <property type="match status" value="1"/>
</dbReference>
<feature type="domain" description="Alcohol dehydrogenase-like N-terminal" evidence="6">
    <location>
        <begin position="36"/>
        <end position="161"/>
    </location>
</feature>
<dbReference type="InterPro" id="IPR036291">
    <property type="entry name" value="NAD(P)-bd_dom_sf"/>
</dbReference>
<dbReference type="PANTHER" id="PTHR43401:SF2">
    <property type="entry name" value="L-THREONINE 3-DEHYDROGENASE"/>
    <property type="match status" value="1"/>
</dbReference>
<comment type="cofactor">
    <cofactor evidence="4">
        <name>Zn(2+)</name>
        <dbReference type="ChEBI" id="CHEBI:29105"/>
    </cofactor>
</comment>
<dbReference type="InterPro" id="IPR013154">
    <property type="entry name" value="ADH-like_N"/>
</dbReference>
<protein>
    <submittedName>
        <fullName evidence="7">D-arabitol-phosphate dehydrogenase</fullName>
        <ecNumber evidence="7">1.1.1.301</ecNumber>
    </submittedName>
</protein>
<dbReference type="SUPFAM" id="SSF51735">
    <property type="entry name" value="NAD(P)-binding Rossmann-fold domains"/>
    <property type="match status" value="1"/>
</dbReference>
<dbReference type="EC" id="1.1.1.301" evidence="7"/>
<evidence type="ECO:0000313" key="7">
    <source>
        <dbReference type="EMBL" id="OQA60003.1"/>
    </source>
</evidence>
<keyword evidence="1 4" id="KW-0479">Metal-binding</keyword>
<dbReference type="Gene3D" id="3.40.50.720">
    <property type="entry name" value="NAD(P)-binding Rossmann-like Domain"/>
    <property type="match status" value="1"/>
</dbReference>
<name>A0A1V5T0G3_9BACT</name>
<dbReference type="InterPro" id="IPR011032">
    <property type="entry name" value="GroES-like_sf"/>
</dbReference>
<dbReference type="InterPro" id="IPR002328">
    <property type="entry name" value="ADH_Zn_CS"/>
</dbReference>
<keyword evidence="3 7" id="KW-0560">Oxidoreductase</keyword>
<evidence type="ECO:0000259" key="5">
    <source>
        <dbReference type="Pfam" id="PF00107"/>
    </source>
</evidence>
<dbReference type="EMBL" id="MWBQ01000042">
    <property type="protein sequence ID" value="OQA60003.1"/>
    <property type="molecule type" value="Genomic_DNA"/>
</dbReference>
<evidence type="ECO:0000259" key="6">
    <source>
        <dbReference type="Pfam" id="PF08240"/>
    </source>
</evidence>
<proteinExistence type="inferred from homology"/>
<dbReference type="Proteomes" id="UP000485569">
    <property type="component" value="Unassembled WGS sequence"/>
</dbReference>
<accession>A0A1V5T0G3</accession>
<dbReference type="SUPFAM" id="SSF50129">
    <property type="entry name" value="GroES-like"/>
    <property type="match status" value="1"/>
</dbReference>
<dbReference type="GO" id="GO:0008270">
    <property type="term" value="F:zinc ion binding"/>
    <property type="evidence" value="ECO:0007669"/>
    <property type="project" value="InterPro"/>
</dbReference>
<dbReference type="Pfam" id="PF08240">
    <property type="entry name" value="ADH_N"/>
    <property type="match status" value="1"/>
</dbReference>
<gene>
    <name evidence="7" type="ORF">BWY41_00700</name>
</gene>
<organism evidence="7">
    <name type="scientific">Candidatus Atribacter allofermentans</name>
    <dbReference type="NCBI Taxonomy" id="1852833"/>
    <lineage>
        <taxon>Bacteria</taxon>
        <taxon>Pseudomonadati</taxon>
        <taxon>Atribacterota</taxon>
        <taxon>Atribacteria</taxon>
        <taxon>Atribacterales</taxon>
        <taxon>Atribacteraceae</taxon>
        <taxon>Atribacter</taxon>
    </lineage>
</organism>
<dbReference type="InterPro" id="IPR050129">
    <property type="entry name" value="Zn_alcohol_dh"/>
</dbReference>
<evidence type="ECO:0000256" key="4">
    <source>
        <dbReference type="RuleBase" id="RU361277"/>
    </source>
</evidence>
<keyword evidence="2 4" id="KW-0862">Zinc</keyword>
<dbReference type="PROSITE" id="PS00059">
    <property type="entry name" value="ADH_ZINC"/>
    <property type="match status" value="1"/>
</dbReference>
<evidence type="ECO:0000256" key="1">
    <source>
        <dbReference type="ARBA" id="ARBA00022723"/>
    </source>
</evidence>
<dbReference type="GO" id="GO:0016491">
    <property type="term" value="F:oxidoreductase activity"/>
    <property type="evidence" value="ECO:0007669"/>
    <property type="project" value="UniProtKB-KW"/>
</dbReference>
<evidence type="ECO:0000256" key="3">
    <source>
        <dbReference type="ARBA" id="ARBA00023002"/>
    </source>
</evidence>
<dbReference type="PANTHER" id="PTHR43401">
    <property type="entry name" value="L-THREONINE 3-DEHYDROGENASE"/>
    <property type="match status" value="1"/>
</dbReference>
<reference evidence="7" key="1">
    <citation type="submission" date="2017-02" db="EMBL/GenBank/DDBJ databases">
        <title>Delving into the versatile metabolic prowess of the omnipresent phylum Bacteroidetes.</title>
        <authorList>
            <person name="Nobu M.K."/>
            <person name="Mei R."/>
            <person name="Narihiro T."/>
            <person name="Kuroda K."/>
            <person name="Liu W.-T."/>
        </authorList>
    </citation>
    <scope>NUCLEOTIDE SEQUENCE</scope>
    <source>
        <strain evidence="7">ADurb.Bin276</strain>
    </source>
</reference>
<dbReference type="InterPro" id="IPR013149">
    <property type="entry name" value="ADH-like_C"/>
</dbReference>
<sequence>MAHIESSGNIPKKMKAVVNYAPGDFRLEEVDVPEIGPGEVLIKVGGCGICAGDVKTFHGAARIWGGDGQPAYVKPPVIPGHEFYGQVVALGEGASKKYGLKLGDWATSEQIVPCGVCRYCLRGEYWMCEVHNIYGYQKHDAEGGFAEYMRFPATARNHKLPEGFPLHMAPYIEPLGCAIHAVERADIQLDDVVVIAGIGPLGFGMLQTARLKNPKLLIAIDAKEKRLNLAKELGADLVMNPLKEDVVAKVKDLTDGYGCDVYIHASGNPKGVHQGMNMIRKLGRYVEFSVFNEPTLLDWSIIGDVKEIEIRGAHLSPYTYPAAIRFIQEGKVKAEDIITHEFPLVEFKKGMELAEKGDESIKVVLIP</sequence>
<dbReference type="AlphaFoldDB" id="A0A1V5T0G3"/>